<reference evidence="3 4" key="2">
    <citation type="submission" date="2018-11" db="EMBL/GenBank/DDBJ databases">
        <title>Genomic Encyclopedia of Type Strains, Phase IV (KMG-IV): sequencing the most valuable type-strain genomes for metagenomic binning, comparative biology and taxonomic classification.</title>
        <authorList>
            <person name="Goeker M."/>
        </authorList>
    </citation>
    <scope>NUCLEOTIDE SEQUENCE [LARGE SCALE GENOMIC DNA]</scope>
    <source>
        <strain evidence="3 4">DSM 27783</strain>
    </source>
</reference>
<feature type="transmembrane region" description="Helical" evidence="1">
    <location>
        <begin position="6"/>
        <end position="25"/>
    </location>
</feature>
<protein>
    <submittedName>
        <fullName evidence="3">Uncharacterized protein</fullName>
    </submittedName>
</protein>
<dbReference type="AlphaFoldDB" id="A0AAJ4UXQ9"/>
<keyword evidence="1" id="KW-0472">Membrane</keyword>
<dbReference type="EMBL" id="CP027432">
    <property type="protein sequence ID" value="QCI27902.1"/>
    <property type="molecule type" value="Genomic_DNA"/>
</dbReference>
<dbReference type="Proteomes" id="UP000298805">
    <property type="component" value="Chromosome"/>
</dbReference>
<accession>A0AAJ4UXQ9</accession>
<sequence length="230" mass="26374">MRVIISFFLSLIIYIAILAFLYFVLIPKKEKKEEVLIHTAIVNNYKPNIQTKKRTIKNTIKKPAVKKVEVKKPPKKVVKKGSKSAMTKGGNIDFNDIFKNVKANVPTKPLNFKKTLEMSRFKGLQRIEKDLNKIKTLNVDVTISSNNSNIKQEKINEIINKIGQIWYEISDIPGEYAKINVISQNGKVSAVILESNLDEAKQQELLKKIESLNFDKNFNLNILFQTKVNK</sequence>
<keyword evidence="1" id="KW-1133">Transmembrane helix</keyword>
<organism evidence="3 4">
    <name type="scientific">Caminibacter pacificus</name>
    <dbReference type="NCBI Taxonomy" id="1424653"/>
    <lineage>
        <taxon>Bacteria</taxon>
        <taxon>Pseudomonadati</taxon>
        <taxon>Campylobacterota</taxon>
        <taxon>Epsilonproteobacteria</taxon>
        <taxon>Nautiliales</taxon>
        <taxon>Nautiliaceae</taxon>
        <taxon>Caminibacter</taxon>
    </lineage>
</organism>
<gene>
    <name evidence="2" type="ORF">C6V80_02645</name>
    <name evidence="3" type="ORF">EDC58_0899</name>
</gene>
<evidence type="ECO:0000313" key="4">
    <source>
        <dbReference type="Proteomes" id="UP000272781"/>
    </source>
</evidence>
<name>A0AAJ4UXQ9_9BACT</name>
<evidence type="ECO:0000313" key="2">
    <source>
        <dbReference type="EMBL" id="QCI27902.1"/>
    </source>
</evidence>
<evidence type="ECO:0000313" key="5">
    <source>
        <dbReference type="Proteomes" id="UP000298805"/>
    </source>
</evidence>
<proteinExistence type="predicted"/>
<keyword evidence="1" id="KW-0812">Transmembrane</keyword>
<reference evidence="5" key="1">
    <citation type="submission" date="2018-03" db="EMBL/GenBank/DDBJ databases">
        <title>A comparative analysis of the Nautiliaceae.</title>
        <authorList>
            <person name="Grosche A."/>
            <person name="Smedile F."/>
            <person name="Vetriani C."/>
        </authorList>
    </citation>
    <scope>NUCLEOTIDE SEQUENCE [LARGE SCALE GENOMIC DNA]</scope>
    <source>
        <strain evidence="5">TB6</strain>
    </source>
</reference>
<evidence type="ECO:0000313" key="3">
    <source>
        <dbReference type="EMBL" id="ROR39920.1"/>
    </source>
</evidence>
<evidence type="ECO:0000256" key="1">
    <source>
        <dbReference type="SAM" id="Phobius"/>
    </source>
</evidence>
<keyword evidence="5" id="KW-1185">Reference proteome</keyword>
<reference evidence="2" key="3">
    <citation type="submission" date="2019-06" db="EMBL/GenBank/DDBJ databases">
        <title>A comparative analysis of the Nautiliaceae.</title>
        <authorList>
            <person name="Grosche A."/>
            <person name="Smedile F."/>
            <person name="Vetriani C."/>
        </authorList>
    </citation>
    <scope>NUCLEOTIDE SEQUENCE</scope>
    <source>
        <strain evidence="2">TB6</strain>
    </source>
</reference>
<dbReference type="RefSeq" id="WP_123352305.1">
    <property type="nucleotide sequence ID" value="NZ_CP027432.2"/>
</dbReference>
<dbReference type="Proteomes" id="UP000272781">
    <property type="component" value="Unassembled WGS sequence"/>
</dbReference>
<dbReference type="EMBL" id="RJVK01000002">
    <property type="protein sequence ID" value="ROR39920.1"/>
    <property type="molecule type" value="Genomic_DNA"/>
</dbReference>